<accession>A0A2T6GNR6</accession>
<protein>
    <submittedName>
        <fullName evidence="1">Uncharacterized protein</fullName>
    </submittedName>
</protein>
<dbReference type="RefSeq" id="WP_060837973.1">
    <property type="nucleotide sequence ID" value="NZ_PIZE01000001.1"/>
</dbReference>
<dbReference type="EMBL" id="PYJM01000002">
    <property type="protein sequence ID" value="PUA45804.1"/>
    <property type="molecule type" value="Genomic_DNA"/>
</dbReference>
<evidence type="ECO:0000313" key="2">
    <source>
        <dbReference type="Proteomes" id="UP000244178"/>
    </source>
</evidence>
<reference evidence="1 2" key="1">
    <citation type="submission" date="2018-03" db="EMBL/GenBank/DDBJ databases">
        <title>Draft genome sequence of the plant growth promoting rhizobacterium Pseudomonas protegens strain BNJ-SS-45 isolated from wheat (Triticum aestivum) rhizosphere.</title>
        <authorList>
            <person name="Bajpai A."/>
            <person name="Shende K."/>
            <person name="Meena N."/>
            <person name="Upadhyayula S.R."/>
            <person name="Suravajhala P."/>
            <person name="Medicherla K.M."/>
            <person name="Johri B.N."/>
        </authorList>
    </citation>
    <scope>NUCLEOTIDE SEQUENCE [LARGE SCALE GENOMIC DNA]</scope>
    <source>
        <strain evidence="1 2">BNJ-SS-45</strain>
    </source>
</reference>
<name>A0A2T6GNR6_9PSED</name>
<organism evidence="1 2">
    <name type="scientific">Pseudomonas protegens</name>
    <dbReference type="NCBI Taxonomy" id="380021"/>
    <lineage>
        <taxon>Bacteria</taxon>
        <taxon>Pseudomonadati</taxon>
        <taxon>Pseudomonadota</taxon>
        <taxon>Gammaproteobacteria</taxon>
        <taxon>Pseudomonadales</taxon>
        <taxon>Pseudomonadaceae</taxon>
        <taxon>Pseudomonas</taxon>
    </lineage>
</organism>
<evidence type="ECO:0000313" key="1">
    <source>
        <dbReference type="EMBL" id="PUA45804.1"/>
    </source>
</evidence>
<gene>
    <name evidence="1" type="ORF">C5U62_10040</name>
</gene>
<dbReference type="AlphaFoldDB" id="A0A2T6GNR6"/>
<dbReference type="Proteomes" id="UP000244178">
    <property type="component" value="Unassembled WGS sequence"/>
</dbReference>
<proteinExistence type="predicted"/>
<sequence length="95" mass="11330">MKKLLFLLSLILLLMLNVGYYTELEEAETHTRWFLKQAPTLRLEFFNIHANDGDYRRVEKLSDEQRQMIIDYCKYRLGIDTQVTTQADVERCAKL</sequence>
<comment type="caution">
    <text evidence="1">The sequence shown here is derived from an EMBL/GenBank/DDBJ whole genome shotgun (WGS) entry which is preliminary data.</text>
</comment>